<evidence type="ECO:0000256" key="8">
    <source>
        <dbReference type="ARBA" id="ARBA00022763"/>
    </source>
</evidence>
<dbReference type="InterPro" id="IPR044298">
    <property type="entry name" value="MIG/MutY"/>
</dbReference>
<feature type="domain" description="HhH-GPD" evidence="15">
    <location>
        <begin position="56"/>
        <end position="204"/>
    </location>
</feature>
<comment type="catalytic activity">
    <reaction evidence="1 14">
        <text>Hydrolyzes free adenine bases from 7,8-dihydro-8-oxoguanine:adenine mismatched double-stranded DNA, leaving an apurinic site.</text>
        <dbReference type="EC" id="3.2.2.31"/>
    </reaction>
</comment>
<evidence type="ECO:0000256" key="2">
    <source>
        <dbReference type="ARBA" id="ARBA00002933"/>
    </source>
</evidence>
<evidence type="ECO:0000256" key="9">
    <source>
        <dbReference type="ARBA" id="ARBA00022801"/>
    </source>
</evidence>
<evidence type="ECO:0000256" key="1">
    <source>
        <dbReference type="ARBA" id="ARBA00000843"/>
    </source>
</evidence>
<evidence type="ECO:0000256" key="7">
    <source>
        <dbReference type="ARBA" id="ARBA00022723"/>
    </source>
</evidence>
<dbReference type="GO" id="GO:0046872">
    <property type="term" value="F:metal ion binding"/>
    <property type="evidence" value="ECO:0007669"/>
    <property type="project" value="UniProtKB-UniRule"/>
</dbReference>
<organism evidence="16 17">
    <name type="scientific">Devosia psychrophila</name>
    <dbReference type="NCBI Taxonomy" id="728005"/>
    <lineage>
        <taxon>Bacteria</taxon>
        <taxon>Pseudomonadati</taxon>
        <taxon>Pseudomonadota</taxon>
        <taxon>Alphaproteobacteria</taxon>
        <taxon>Hyphomicrobiales</taxon>
        <taxon>Devosiaceae</taxon>
        <taxon>Devosia</taxon>
    </lineage>
</organism>
<dbReference type="Gene3D" id="1.10.340.30">
    <property type="entry name" value="Hypothetical protein, domain 2"/>
    <property type="match status" value="1"/>
</dbReference>
<dbReference type="Pfam" id="PF00730">
    <property type="entry name" value="HhH-GPD"/>
    <property type="match status" value="1"/>
</dbReference>
<dbReference type="InterPro" id="IPR015797">
    <property type="entry name" value="NUDIX_hydrolase-like_dom_sf"/>
</dbReference>
<evidence type="ECO:0000256" key="11">
    <source>
        <dbReference type="ARBA" id="ARBA00023014"/>
    </source>
</evidence>
<evidence type="ECO:0000256" key="14">
    <source>
        <dbReference type="RuleBase" id="RU365096"/>
    </source>
</evidence>
<evidence type="ECO:0000313" key="17">
    <source>
        <dbReference type="Proteomes" id="UP000182258"/>
    </source>
</evidence>
<dbReference type="InterPro" id="IPR003265">
    <property type="entry name" value="HhH-GPD_domain"/>
</dbReference>
<evidence type="ECO:0000256" key="13">
    <source>
        <dbReference type="ARBA" id="ARBA00023295"/>
    </source>
</evidence>
<evidence type="ECO:0000256" key="3">
    <source>
        <dbReference type="ARBA" id="ARBA00008343"/>
    </source>
</evidence>
<dbReference type="InterPro" id="IPR011257">
    <property type="entry name" value="DNA_glycosylase"/>
</dbReference>
<keyword evidence="9" id="KW-0378">Hydrolase</keyword>
<keyword evidence="6" id="KW-0004">4Fe-4S</keyword>
<dbReference type="SMART" id="SM00478">
    <property type="entry name" value="ENDO3c"/>
    <property type="match status" value="1"/>
</dbReference>
<keyword evidence="13 14" id="KW-0326">Glycosidase</keyword>
<proteinExistence type="inferred from homology"/>
<protein>
    <recommendedName>
        <fullName evidence="5 14">Adenine DNA glycosylase</fullName>
        <ecNumber evidence="4 14">3.2.2.31</ecNumber>
    </recommendedName>
</protein>
<keyword evidence="12" id="KW-0234">DNA repair</keyword>
<reference evidence="16 17" key="1">
    <citation type="submission" date="2016-10" db="EMBL/GenBank/DDBJ databases">
        <authorList>
            <person name="de Groot N.N."/>
        </authorList>
    </citation>
    <scope>NUCLEOTIDE SEQUENCE [LARGE SCALE GENOMIC DNA]</scope>
    <source>
        <strain evidence="16 17">CGMCC 1.10210</strain>
    </source>
</reference>
<dbReference type="AlphaFoldDB" id="A0A1I1PAP4"/>
<dbReference type="EMBL" id="FOMB01000019">
    <property type="protein sequence ID" value="SFD06805.1"/>
    <property type="molecule type" value="Genomic_DNA"/>
</dbReference>
<sequence length="355" mass="38871">MYPMAMYLTDPAPIDAPAVLAWYDRHARDLPWRVAPGDRARGIRPDPYRVWLSEVMLQQTTVAAVRSYFLRFTGLWPTVFDLASAPLDSVLKEWAGLGYYARARNLHACAQAVLNEHGGEFPQTSVGLQTLPGVGAYTSAAIAAICFDEQTAVLDGNLDRVLARYYALPVPVREAKEELRAALQASVPSRAGDFAQAMMDLGATICAPRTAVCMLCPIQPGCVATKTGDPTLYPIKPVKAERPTRKGHAYVMLDSDGDVYLQSRPPKGLLGGMTEVPGSDWAATLPVSHYPAKGDWKHRGQIVHIFTHFRLELEVWSAVVPADGLDGGWWSERMDLKGEALPTLFRKVLAAVGLE</sequence>
<dbReference type="GO" id="GO:0051539">
    <property type="term" value="F:4 iron, 4 sulfur cluster binding"/>
    <property type="evidence" value="ECO:0007669"/>
    <property type="project" value="UniProtKB-UniRule"/>
</dbReference>
<dbReference type="Proteomes" id="UP000182258">
    <property type="component" value="Unassembled WGS sequence"/>
</dbReference>
<dbReference type="SUPFAM" id="SSF48150">
    <property type="entry name" value="DNA-glycosylase"/>
    <property type="match status" value="1"/>
</dbReference>
<dbReference type="GO" id="GO:0032357">
    <property type="term" value="F:oxidized purine DNA binding"/>
    <property type="evidence" value="ECO:0007669"/>
    <property type="project" value="TreeGrafter"/>
</dbReference>
<evidence type="ECO:0000256" key="12">
    <source>
        <dbReference type="ARBA" id="ARBA00023204"/>
    </source>
</evidence>
<dbReference type="GO" id="GO:0000701">
    <property type="term" value="F:purine-specific mismatch base pair DNA N-glycosylase activity"/>
    <property type="evidence" value="ECO:0007669"/>
    <property type="project" value="UniProtKB-EC"/>
</dbReference>
<evidence type="ECO:0000313" key="16">
    <source>
        <dbReference type="EMBL" id="SFD06805.1"/>
    </source>
</evidence>
<comment type="function">
    <text evidence="2">Adenine glycosylase active on G-A mispairs. MutY also corrects error-prone DNA synthesis past GO lesions which are due to the oxidatively damaged form of guanine: 7,8-dihydro-8-oxoguanine (8-oxo-dGTP).</text>
</comment>
<keyword evidence="8 14" id="KW-0227">DNA damage</keyword>
<dbReference type="PANTHER" id="PTHR42944">
    <property type="entry name" value="ADENINE DNA GLYCOSYLASE"/>
    <property type="match status" value="1"/>
</dbReference>
<dbReference type="CDD" id="cd03431">
    <property type="entry name" value="NUDIX_DNA_Glycosylase_C-MutY"/>
    <property type="match status" value="1"/>
</dbReference>
<dbReference type="InterPro" id="IPR023170">
    <property type="entry name" value="HhH_base_excis_C"/>
</dbReference>
<name>A0A1I1PAP4_9HYPH</name>
<evidence type="ECO:0000256" key="5">
    <source>
        <dbReference type="ARBA" id="ARBA00022023"/>
    </source>
</evidence>
<comment type="similarity">
    <text evidence="3 14">Belongs to the Nth/MutY family.</text>
</comment>
<accession>A0A1I1PAP4</accession>
<evidence type="ECO:0000256" key="10">
    <source>
        <dbReference type="ARBA" id="ARBA00023004"/>
    </source>
</evidence>
<dbReference type="Gene3D" id="1.10.1670.10">
    <property type="entry name" value="Helix-hairpin-Helix base-excision DNA repair enzymes (C-terminal)"/>
    <property type="match status" value="1"/>
</dbReference>
<keyword evidence="11" id="KW-0411">Iron-sulfur</keyword>
<dbReference type="InterPro" id="IPR029119">
    <property type="entry name" value="MutY_C"/>
</dbReference>
<dbReference type="GO" id="GO:0035485">
    <property type="term" value="F:adenine/guanine mispair binding"/>
    <property type="evidence" value="ECO:0007669"/>
    <property type="project" value="TreeGrafter"/>
</dbReference>
<gene>
    <name evidence="16" type="ORF">SAMN04488059_11974</name>
</gene>
<dbReference type="GO" id="GO:0006284">
    <property type="term" value="P:base-excision repair"/>
    <property type="evidence" value="ECO:0007669"/>
    <property type="project" value="UniProtKB-UniRule"/>
</dbReference>
<dbReference type="STRING" id="728005.SAMN04488059_11974"/>
<evidence type="ECO:0000259" key="15">
    <source>
        <dbReference type="SMART" id="SM00478"/>
    </source>
</evidence>
<keyword evidence="10 14" id="KW-0408">Iron</keyword>
<dbReference type="PANTHER" id="PTHR42944:SF1">
    <property type="entry name" value="ADENINE DNA GLYCOSYLASE"/>
    <property type="match status" value="1"/>
</dbReference>
<dbReference type="EC" id="3.2.2.31" evidence="4 14"/>
<comment type="cofactor">
    <cofactor evidence="14">
        <name>[4Fe-4S] cluster</name>
        <dbReference type="ChEBI" id="CHEBI:49883"/>
    </cofactor>
    <text evidence="14">Binds 1 [4Fe-4S] cluster.</text>
</comment>
<dbReference type="Gene3D" id="3.90.79.10">
    <property type="entry name" value="Nucleoside Triphosphate Pyrophosphohydrolase"/>
    <property type="match status" value="1"/>
</dbReference>
<dbReference type="FunFam" id="1.10.340.30:FF:000002">
    <property type="entry name" value="Adenine DNA glycosylase"/>
    <property type="match status" value="1"/>
</dbReference>
<dbReference type="SUPFAM" id="SSF55811">
    <property type="entry name" value="Nudix"/>
    <property type="match status" value="1"/>
</dbReference>
<dbReference type="Pfam" id="PF14815">
    <property type="entry name" value="NUDIX_4"/>
    <property type="match status" value="1"/>
</dbReference>
<evidence type="ECO:0000256" key="4">
    <source>
        <dbReference type="ARBA" id="ARBA00012045"/>
    </source>
</evidence>
<evidence type="ECO:0000256" key="6">
    <source>
        <dbReference type="ARBA" id="ARBA00022485"/>
    </source>
</evidence>
<dbReference type="GO" id="GO:0034039">
    <property type="term" value="F:8-oxo-7,8-dihydroguanine DNA N-glycosylase activity"/>
    <property type="evidence" value="ECO:0007669"/>
    <property type="project" value="TreeGrafter"/>
</dbReference>
<keyword evidence="7" id="KW-0479">Metal-binding</keyword>
<dbReference type="GO" id="GO:0006298">
    <property type="term" value="P:mismatch repair"/>
    <property type="evidence" value="ECO:0007669"/>
    <property type="project" value="TreeGrafter"/>
</dbReference>
<dbReference type="CDD" id="cd00056">
    <property type="entry name" value="ENDO3c"/>
    <property type="match status" value="1"/>
</dbReference>